<dbReference type="InterPro" id="IPR006073">
    <property type="entry name" value="GTP-bd"/>
</dbReference>
<keyword evidence="2" id="KW-0342">GTP-binding</keyword>
<reference evidence="5" key="2">
    <citation type="submission" date="2023-06" db="EMBL/GenBank/DDBJ databases">
        <authorList>
            <consortium name="Lawrence Berkeley National Laboratory"/>
            <person name="Haridas S."/>
            <person name="Hensen N."/>
            <person name="Bonometti L."/>
            <person name="Westerberg I."/>
            <person name="Brannstrom I.O."/>
            <person name="Guillou S."/>
            <person name="Cros-Aarteil S."/>
            <person name="Calhoun S."/>
            <person name="Kuo A."/>
            <person name="Mondo S."/>
            <person name="Pangilinan J."/>
            <person name="Riley R."/>
            <person name="LaButti K."/>
            <person name="Andreopoulos B."/>
            <person name="Lipzen A."/>
            <person name="Chen C."/>
            <person name="Yanf M."/>
            <person name="Daum C."/>
            <person name="Ng V."/>
            <person name="Clum A."/>
            <person name="Steindorff A."/>
            <person name="Ohm R."/>
            <person name="Martin F."/>
            <person name="Silar P."/>
            <person name="Natvig D."/>
            <person name="Lalanne C."/>
            <person name="Gautier V."/>
            <person name="Ament-velasquez S.L."/>
            <person name="Kruys A."/>
            <person name="Hutchinson M.I."/>
            <person name="Powell A.J."/>
            <person name="Barry K."/>
            <person name="Miller A.N."/>
            <person name="Grigoriev I.V."/>
            <person name="Debuchy R."/>
            <person name="Gladieux P."/>
            <person name="Thoren M.H."/>
            <person name="Johannesson H."/>
        </authorList>
    </citation>
    <scope>NUCLEOTIDE SEQUENCE</scope>
    <source>
        <strain evidence="5">CBS 232.78</strain>
    </source>
</reference>
<evidence type="ECO:0000313" key="6">
    <source>
        <dbReference type="Proteomes" id="UP001285441"/>
    </source>
</evidence>
<dbReference type="AlphaFoldDB" id="A0AAE0P6L2"/>
<evidence type="ECO:0000256" key="3">
    <source>
        <dbReference type="SAM" id="MobiDB-lite"/>
    </source>
</evidence>
<keyword evidence="1" id="KW-0547">Nucleotide-binding</keyword>
<accession>A0AAE0P6L2</accession>
<dbReference type="GO" id="GO:0003924">
    <property type="term" value="F:GTPase activity"/>
    <property type="evidence" value="ECO:0007669"/>
    <property type="project" value="TreeGrafter"/>
</dbReference>
<reference evidence="5" key="1">
    <citation type="journal article" date="2023" name="Mol. Phylogenet. Evol.">
        <title>Genome-scale phylogeny and comparative genomics of the fungal order Sordariales.</title>
        <authorList>
            <person name="Hensen N."/>
            <person name="Bonometti L."/>
            <person name="Westerberg I."/>
            <person name="Brannstrom I.O."/>
            <person name="Guillou S."/>
            <person name="Cros-Aarteil S."/>
            <person name="Calhoun S."/>
            <person name="Haridas S."/>
            <person name="Kuo A."/>
            <person name="Mondo S."/>
            <person name="Pangilinan J."/>
            <person name="Riley R."/>
            <person name="LaButti K."/>
            <person name="Andreopoulos B."/>
            <person name="Lipzen A."/>
            <person name="Chen C."/>
            <person name="Yan M."/>
            <person name="Daum C."/>
            <person name="Ng V."/>
            <person name="Clum A."/>
            <person name="Steindorff A."/>
            <person name="Ohm R.A."/>
            <person name="Martin F."/>
            <person name="Silar P."/>
            <person name="Natvig D.O."/>
            <person name="Lalanne C."/>
            <person name="Gautier V."/>
            <person name="Ament-Velasquez S.L."/>
            <person name="Kruys A."/>
            <person name="Hutchinson M.I."/>
            <person name="Powell A.J."/>
            <person name="Barry K."/>
            <person name="Miller A.N."/>
            <person name="Grigoriev I.V."/>
            <person name="Debuchy R."/>
            <person name="Gladieux P."/>
            <person name="Hiltunen Thoren M."/>
            <person name="Johannesson H."/>
        </authorList>
    </citation>
    <scope>NUCLEOTIDE SEQUENCE</scope>
    <source>
        <strain evidence="5">CBS 232.78</strain>
    </source>
</reference>
<dbReference type="PANTHER" id="PTHR45782:SF4">
    <property type="entry name" value="MITOCHONDRIAL RIBOSOME-ASSOCIATED GTPASE 1"/>
    <property type="match status" value="1"/>
</dbReference>
<dbReference type="InterPro" id="IPR027417">
    <property type="entry name" value="P-loop_NTPase"/>
</dbReference>
<dbReference type="Pfam" id="PF01926">
    <property type="entry name" value="MMR_HSR1"/>
    <property type="match status" value="1"/>
</dbReference>
<organism evidence="5 6">
    <name type="scientific">Podospora didyma</name>
    <dbReference type="NCBI Taxonomy" id="330526"/>
    <lineage>
        <taxon>Eukaryota</taxon>
        <taxon>Fungi</taxon>
        <taxon>Dikarya</taxon>
        <taxon>Ascomycota</taxon>
        <taxon>Pezizomycotina</taxon>
        <taxon>Sordariomycetes</taxon>
        <taxon>Sordariomycetidae</taxon>
        <taxon>Sordariales</taxon>
        <taxon>Podosporaceae</taxon>
        <taxon>Podospora</taxon>
    </lineage>
</organism>
<evidence type="ECO:0000313" key="5">
    <source>
        <dbReference type="EMBL" id="KAK3394272.1"/>
    </source>
</evidence>
<gene>
    <name evidence="5" type="ORF">B0H63DRAFT_460502</name>
</gene>
<feature type="region of interest" description="Disordered" evidence="3">
    <location>
        <begin position="119"/>
        <end position="143"/>
    </location>
</feature>
<dbReference type="Gene3D" id="3.40.50.300">
    <property type="entry name" value="P-loop containing nucleotide triphosphate hydrolases"/>
    <property type="match status" value="1"/>
</dbReference>
<dbReference type="EMBL" id="JAULSW010000001">
    <property type="protein sequence ID" value="KAK3394272.1"/>
    <property type="molecule type" value="Genomic_DNA"/>
</dbReference>
<dbReference type="GO" id="GO:0005525">
    <property type="term" value="F:GTP binding"/>
    <property type="evidence" value="ECO:0007669"/>
    <property type="project" value="UniProtKB-KW"/>
</dbReference>
<evidence type="ECO:0000256" key="1">
    <source>
        <dbReference type="ARBA" id="ARBA00022741"/>
    </source>
</evidence>
<comment type="caution">
    <text evidence="5">The sequence shown here is derived from an EMBL/GenBank/DDBJ whole genome shotgun (WGS) entry which is preliminary data.</text>
</comment>
<feature type="compositionally biased region" description="Basic and acidic residues" evidence="3">
    <location>
        <begin position="402"/>
        <end position="416"/>
    </location>
</feature>
<dbReference type="PANTHER" id="PTHR45782">
    <property type="entry name" value="MITOCHONDRIAL RIBOSOME-ASSOCIATED GTPASE 1"/>
    <property type="match status" value="1"/>
</dbReference>
<evidence type="ECO:0000256" key="2">
    <source>
        <dbReference type="ARBA" id="ARBA00023134"/>
    </source>
</evidence>
<dbReference type="GO" id="GO:0032543">
    <property type="term" value="P:mitochondrial translation"/>
    <property type="evidence" value="ECO:0007669"/>
    <property type="project" value="TreeGrafter"/>
</dbReference>
<sequence length="423" mass="45948">MATRLIRAATAAANAADRKSGALAAGSIVSKAASASKSSFQPRQTFEVSDSITRSYFLGHHHAALGRMRQTLNHIGLIIECRDFRVPLSSWNPLLERSLAASPSERVRIIVYTKRDLGPHSRAETSNSRRKLGIAPSGAPRQSGPEVVEILTQFHKEKQHAAAVTFLGTDRWDTHAAGDKLLLEAIKKVAREKDSLTGLRAMVVGMPNAGKSSLLNRMRMAGMNLPKAAKTGAEPGVTRKLGTPVRIVPGESPEDPETHGFGEGVFVMDTPGVFVPYVSCAEDMLKLSLVGCVKDGVVGGVTVADYLLYHLNLVDPTLYRRFCPEPTNDVYEFLRGVARRTGKLRRGGEFSLENAADWVVQEWRRGALGHFLLDTVTPETLGLAVEAAKEPAVSLSQARKKEKVDRKIKNEAKRASQADPGQA</sequence>
<dbReference type="GO" id="GO:0005739">
    <property type="term" value="C:mitochondrion"/>
    <property type="evidence" value="ECO:0007669"/>
    <property type="project" value="TreeGrafter"/>
</dbReference>
<protein>
    <recommendedName>
        <fullName evidence="4">G domain-containing protein</fullName>
    </recommendedName>
</protein>
<dbReference type="InterPro" id="IPR023179">
    <property type="entry name" value="GTP-bd_ortho_bundle_sf"/>
</dbReference>
<proteinExistence type="predicted"/>
<dbReference type="Gene3D" id="1.10.1580.10">
    <property type="match status" value="1"/>
</dbReference>
<keyword evidence="6" id="KW-1185">Reference proteome</keyword>
<evidence type="ECO:0000259" key="4">
    <source>
        <dbReference type="Pfam" id="PF01926"/>
    </source>
</evidence>
<dbReference type="Proteomes" id="UP001285441">
    <property type="component" value="Unassembled WGS sequence"/>
</dbReference>
<dbReference type="SUPFAM" id="SSF52540">
    <property type="entry name" value="P-loop containing nucleoside triphosphate hydrolases"/>
    <property type="match status" value="2"/>
</dbReference>
<name>A0AAE0P6L2_9PEZI</name>
<feature type="region of interest" description="Disordered" evidence="3">
    <location>
        <begin position="396"/>
        <end position="423"/>
    </location>
</feature>
<feature type="domain" description="G" evidence="4">
    <location>
        <begin position="201"/>
        <end position="274"/>
    </location>
</feature>